<feature type="compositionally biased region" description="Gly residues" evidence="1">
    <location>
        <begin position="143"/>
        <end position="155"/>
    </location>
</feature>
<dbReference type="AlphaFoldDB" id="A0A182UDF1"/>
<proteinExistence type="predicted"/>
<evidence type="ECO:0000313" key="2">
    <source>
        <dbReference type="EnsemblMetazoa" id="AMEC018390-PA"/>
    </source>
</evidence>
<dbReference type="Proteomes" id="UP000075902">
    <property type="component" value="Unassembled WGS sequence"/>
</dbReference>
<reference evidence="2" key="2">
    <citation type="submission" date="2020-05" db="UniProtKB">
        <authorList>
            <consortium name="EnsemblMetazoa"/>
        </authorList>
    </citation>
    <scope>IDENTIFICATION</scope>
    <source>
        <strain evidence="2">CM1001059</strain>
    </source>
</reference>
<evidence type="ECO:0000256" key="1">
    <source>
        <dbReference type="SAM" id="MobiDB-lite"/>
    </source>
</evidence>
<accession>A0A182UDF1</accession>
<reference evidence="3" key="1">
    <citation type="submission" date="2014-01" db="EMBL/GenBank/DDBJ databases">
        <title>The Genome Sequence of Anopheles melas CM1001059_A (V2).</title>
        <authorList>
            <consortium name="The Broad Institute Genomics Platform"/>
            <person name="Neafsey D.E."/>
            <person name="Besansky N."/>
            <person name="Howell P."/>
            <person name="Walton C."/>
            <person name="Young S.K."/>
            <person name="Zeng Q."/>
            <person name="Gargeya S."/>
            <person name="Fitzgerald M."/>
            <person name="Haas B."/>
            <person name="Abouelleil A."/>
            <person name="Allen A.W."/>
            <person name="Alvarado L."/>
            <person name="Arachchi H.M."/>
            <person name="Berlin A.M."/>
            <person name="Chapman S.B."/>
            <person name="Gainer-Dewar J."/>
            <person name="Goldberg J."/>
            <person name="Griggs A."/>
            <person name="Gujja S."/>
            <person name="Hansen M."/>
            <person name="Howarth C."/>
            <person name="Imamovic A."/>
            <person name="Ireland A."/>
            <person name="Larimer J."/>
            <person name="McCowan C."/>
            <person name="Murphy C."/>
            <person name="Pearson M."/>
            <person name="Poon T.W."/>
            <person name="Priest M."/>
            <person name="Roberts A."/>
            <person name="Saif S."/>
            <person name="Shea T."/>
            <person name="Sisk P."/>
            <person name="Sykes S."/>
            <person name="Wortman J."/>
            <person name="Nusbaum C."/>
            <person name="Birren B."/>
        </authorList>
    </citation>
    <scope>NUCLEOTIDE SEQUENCE [LARGE SCALE GENOMIC DNA]</scope>
    <source>
        <strain evidence="3">CM1001059</strain>
    </source>
</reference>
<dbReference type="EnsemblMetazoa" id="AMEC018390-RA">
    <property type="protein sequence ID" value="AMEC018390-PA"/>
    <property type="gene ID" value="AMEC018390"/>
</dbReference>
<feature type="region of interest" description="Disordered" evidence="1">
    <location>
        <begin position="113"/>
        <end position="155"/>
    </location>
</feature>
<keyword evidence="3" id="KW-1185">Reference proteome</keyword>
<organism evidence="2 3">
    <name type="scientific">Anopheles melas</name>
    <dbReference type="NCBI Taxonomy" id="34690"/>
    <lineage>
        <taxon>Eukaryota</taxon>
        <taxon>Metazoa</taxon>
        <taxon>Ecdysozoa</taxon>
        <taxon>Arthropoda</taxon>
        <taxon>Hexapoda</taxon>
        <taxon>Insecta</taxon>
        <taxon>Pterygota</taxon>
        <taxon>Neoptera</taxon>
        <taxon>Endopterygota</taxon>
        <taxon>Diptera</taxon>
        <taxon>Nematocera</taxon>
        <taxon>Culicoidea</taxon>
        <taxon>Culicidae</taxon>
        <taxon>Anophelinae</taxon>
        <taxon>Anopheles</taxon>
    </lineage>
</organism>
<evidence type="ECO:0000313" key="3">
    <source>
        <dbReference type="Proteomes" id="UP000075902"/>
    </source>
</evidence>
<name>A0A182UDF1_9DIPT</name>
<dbReference type="VEuPathDB" id="VectorBase:AMEC018390"/>
<protein>
    <submittedName>
        <fullName evidence="2">Uncharacterized protein</fullName>
    </submittedName>
</protein>
<sequence>MSVPVLPVLPLAPAGEGTGDGLSCVLGRGVVDFSFRLDGRDVGAGAVATVAAPGGCDWTVLLLLAGAFVRFAGWYGGAVEVVLEPPSPPPFDCGESFRCGALLPRSGLSLRGTAGSGEEYAGPGSGGPAGGRPSGPIPRPVVGGPGGGGGWPAAP</sequence>
<feature type="compositionally biased region" description="Gly residues" evidence="1">
    <location>
        <begin position="123"/>
        <end position="133"/>
    </location>
</feature>